<dbReference type="PROSITE" id="PS50878">
    <property type="entry name" value="RT_POL"/>
    <property type="match status" value="1"/>
</dbReference>
<keyword evidence="3" id="KW-1185">Reference proteome</keyword>
<dbReference type="EMBL" id="CAUEEQ010000426">
    <property type="protein sequence ID" value="CAJ0916819.1"/>
    <property type="molecule type" value="Genomic_DNA"/>
</dbReference>
<evidence type="ECO:0000259" key="1">
    <source>
        <dbReference type="PROSITE" id="PS50878"/>
    </source>
</evidence>
<dbReference type="Proteomes" id="UP001176940">
    <property type="component" value="Unassembled WGS sequence"/>
</dbReference>
<dbReference type="Pfam" id="PF00078">
    <property type="entry name" value="RVT_1"/>
    <property type="match status" value="1"/>
</dbReference>
<dbReference type="PANTHER" id="PTHR21301:SF12">
    <property type="match status" value="1"/>
</dbReference>
<accession>A0ABN9KRQ6</accession>
<dbReference type="InterPro" id="IPR058912">
    <property type="entry name" value="HTH_animal"/>
</dbReference>
<dbReference type="InterPro" id="IPR000477">
    <property type="entry name" value="RT_dom"/>
</dbReference>
<sequence length="511" mass="58829">MDLQRFYRLLRLKVHFAESDITPQPSVASTGKLLTSKSLGLKNKSHYRPPVGSNALETFISFVNNSFHELRQDFDRGRLKVPSNLTPLDQHALNSLQADKEMIIKPADKGGGIVVMDKIKYIQEAHRQLNDISIYTPLNGDPTNTVKELIKVTLMKYCEEGVLDQKTCEYLTKQNPITPVFYILPKIHKSLDNPPGRPIVASTESILSPISKFLEKILTPLIQQTPSFLLDTRTFLQLIQNLTIIPKEAFLVTFDVKDLYTSIPHLEGIQSVRTLLTSSNMDPVQINLCCDLLSIILTKKNFLFEDQFFLQTRGTAMGSNAAPPYANCYMADYEKTAIYTNDLFQTHARVWKRYIDDIFCIWDGPEETLKTFFLFLKLSWPGLDFTMSYNLKEINFLDTLVCKNEEGKLSTDLFTKPTDWNSLLHYHSFHPTRMKNSIPKSQFKTVHRIVSDKTRQTQRLDEMRSKFLERGYPPQILNTSETTSSTRTKSKDRIPFVHDYHPLSYILHRSI</sequence>
<feature type="domain" description="Reverse transcriptase" evidence="1">
    <location>
        <begin position="165"/>
        <end position="425"/>
    </location>
</feature>
<name>A0ABN9KRQ6_9NEOB</name>
<proteinExistence type="predicted"/>
<comment type="caution">
    <text evidence="2">The sequence shown here is derived from an EMBL/GenBank/DDBJ whole genome shotgun (WGS) entry which is preliminary data.</text>
</comment>
<evidence type="ECO:0000313" key="3">
    <source>
        <dbReference type="Proteomes" id="UP001176940"/>
    </source>
</evidence>
<organism evidence="2 3">
    <name type="scientific">Ranitomeya imitator</name>
    <name type="common">mimic poison frog</name>
    <dbReference type="NCBI Taxonomy" id="111125"/>
    <lineage>
        <taxon>Eukaryota</taxon>
        <taxon>Metazoa</taxon>
        <taxon>Chordata</taxon>
        <taxon>Craniata</taxon>
        <taxon>Vertebrata</taxon>
        <taxon>Euteleostomi</taxon>
        <taxon>Amphibia</taxon>
        <taxon>Batrachia</taxon>
        <taxon>Anura</taxon>
        <taxon>Neobatrachia</taxon>
        <taxon>Hyloidea</taxon>
        <taxon>Dendrobatidae</taxon>
        <taxon>Dendrobatinae</taxon>
        <taxon>Ranitomeya</taxon>
    </lineage>
</organism>
<evidence type="ECO:0000313" key="2">
    <source>
        <dbReference type="EMBL" id="CAJ0916819.1"/>
    </source>
</evidence>
<gene>
    <name evidence="2" type="ORF">RIMI_LOCUS371627</name>
</gene>
<dbReference type="Pfam" id="PF26215">
    <property type="entry name" value="HTH_animal"/>
    <property type="match status" value="1"/>
</dbReference>
<dbReference type="PANTHER" id="PTHR21301">
    <property type="entry name" value="REVERSE TRANSCRIPTASE"/>
    <property type="match status" value="1"/>
</dbReference>
<protein>
    <recommendedName>
        <fullName evidence="1">Reverse transcriptase domain-containing protein</fullName>
    </recommendedName>
</protein>
<reference evidence="2" key="1">
    <citation type="submission" date="2023-07" db="EMBL/GenBank/DDBJ databases">
        <authorList>
            <person name="Stuckert A."/>
        </authorList>
    </citation>
    <scope>NUCLEOTIDE SEQUENCE</scope>
</reference>